<comment type="caution">
    <text evidence="2">The sequence shown here is derived from an EMBL/GenBank/DDBJ whole genome shotgun (WGS) entry which is preliminary data.</text>
</comment>
<proteinExistence type="predicted"/>
<feature type="compositionally biased region" description="Low complexity" evidence="1">
    <location>
        <begin position="509"/>
        <end position="520"/>
    </location>
</feature>
<reference evidence="2 3" key="1">
    <citation type="submission" date="2019-03" db="EMBL/GenBank/DDBJ databases">
        <title>Sequencing 23 genomes of Wallemia ichthyophaga.</title>
        <authorList>
            <person name="Gostincar C."/>
        </authorList>
    </citation>
    <scope>NUCLEOTIDE SEQUENCE [LARGE SCALE GENOMIC DNA]</scope>
    <source>
        <strain evidence="2 3">EXF-8621</strain>
    </source>
</reference>
<evidence type="ECO:0000313" key="2">
    <source>
        <dbReference type="EMBL" id="TIB07941.1"/>
    </source>
</evidence>
<evidence type="ECO:0008006" key="4">
    <source>
        <dbReference type="Google" id="ProtNLM"/>
    </source>
</evidence>
<feature type="region of interest" description="Disordered" evidence="1">
    <location>
        <begin position="27"/>
        <end position="48"/>
    </location>
</feature>
<evidence type="ECO:0000256" key="1">
    <source>
        <dbReference type="SAM" id="MobiDB-lite"/>
    </source>
</evidence>
<dbReference type="Proteomes" id="UP000306954">
    <property type="component" value="Unassembled WGS sequence"/>
</dbReference>
<gene>
    <name evidence="2" type="ORF">E3P90_03862</name>
</gene>
<accession>A0A4T0H1Z3</accession>
<name>A0A4T0H1Z3_WALIC</name>
<dbReference type="EMBL" id="SPOF01000071">
    <property type="protein sequence ID" value="TIB07941.1"/>
    <property type="molecule type" value="Genomic_DNA"/>
</dbReference>
<feature type="region of interest" description="Disordered" evidence="1">
    <location>
        <begin position="450"/>
        <end position="524"/>
    </location>
</feature>
<dbReference type="SUPFAM" id="SSF52047">
    <property type="entry name" value="RNI-like"/>
    <property type="match status" value="1"/>
</dbReference>
<evidence type="ECO:0000313" key="3">
    <source>
        <dbReference type="Proteomes" id="UP000306954"/>
    </source>
</evidence>
<feature type="compositionally biased region" description="Polar residues" evidence="1">
    <location>
        <begin position="490"/>
        <end position="502"/>
    </location>
</feature>
<sequence>MTDVVLPAKIPTFSSLFTKYAPHKSRLVGSQGHTHSHSQSHSTQNPSFNLMKLPNELVELITDELSFNKKLLTSCLNRRLRLITMKKIFNCMKLTHPIDSRRLDVIGRCVKHLTITYNPPSLFSLSNLKSIQYVSNDPLSAETLTQFSCVPKLHSLTLDVTILQPSSTLPNNLKHLKLSFRDDKDVHGNDPPHNMEIFSEDQIWHSIVLMSKLVEANAATLEKLHLKLLLPIHTLSSCLWPCLKELTLVRSFPNPSFEPFLANAPRLETLLIHGRPNNQYWVGQLPNAINAPGKLLNSLKHLTLAATPIAGDNLFAHLNTNLHSFTIEDQLSTRSAYLVVHSLATIQLHVLRVEPLATTLDWLMTVADTLPTLRELHCRYSRLRKLPSQSLSMFVEILAKMTHLRHLSLGWDLDDECGDAHTSVEHEMTIKQNEFYHNLAFLSSINSSGSGSGSGKGVQPMEQVDSSSTTQTQSQSQSQSQFSTESPQSACTEITTPVSEMSSPGVALSPSAGTGTPTSTVDSMRDDLRRQWNRRSNARYWTFAESVSKRIPALETLNVKRYNVLGEREEITFHLAAGRVRAGRWASETAFPTTSHAFLL</sequence>
<feature type="compositionally biased region" description="Low complexity" evidence="1">
    <location>
        <begin position="466"/>
        <end position="489"/>
    </location>
</feature>
<organism evidence="2 3">
    <name type="scientific">Wallemia ichthyophaga</name>
    <dbReference type="NCBI Taxonomy" id="245174"/>
    <lineage>
        <taxon>Eukaryota</taxon>
        <taxon>Fungi</taxon>
        <taxon>Dikarya</taxon>
        <taxon>Basidiomycota</taxon>
        <taxon>Wallemiomycotina</taxon>
        <taxon>Wallemiomycetes</taxon>
        <taxon>Wallemiales</taxon>
        <taxon>Wallemiaceae</taxon>
        <taxon>Wallemia</taxon>
    </lineage>
</organism>
<protein>
    <recommendedName>
        <fullName evidence="4">F-box domain-containing protein</fullName>
    </recommendedName>
</protein>
<feature type="compositionally biased region" description="Low complexity" evidence="1">
    <location>
        <begin position="29"/>
        <end position="44"/>
    </location>
</feature>
<dbReference type="AlphaFoldDB" id="A0A4T0H1Z3"/>